<gene>
    <name evidence="2" type="ORF">GQ55_5G431000</name>
</gene>
<dbReference type="Gramene" id="PUZ57441">
    <property type="protein sequence ID" value="PUZ57441"/>
    <property type="gene ID" value="GQ55_5G431000"/>
</dbReference>
<proteinExistence type="predicted"/>
<dbReference type="AlphaFoldDB" id="A0A2T7DPE5"/>
<protein>
    <recommendedName>
        <fullName evidence="1">FBD domain-containing protein</fullName>
    </recommendedName>
</protein>
<dbReference type="SMART" id="SM00579">
    <property type="entry name" value="FBD"/>
    <property type="match status" value="1"/>
</dbReference>
<accession>A0A2T7DPE5</accession>
<feature type="domain" description="FBD" evidence="1">
    <location>
        <begin position="16"/>
        <end position="90"/>
    </location>
</feature>
<dbReference type="InterPro" id="IPR055302">
    <property type="entry name" value="F-box_dom-containing"/>
</dbReference>
<dbReference type="Pfam" id="PF08387">
    <property type="entry name" value="FBD"/>
    <property type="match status" value="1"/>
</dbReference>
<keyword evidence="3" id="KW-1185">Reference proteome</keyword>
<sequence>MDDENTRLHNSKDHVECLDLHLKKLRISYYHGTSSHVEFAKFFLSNARALESLVLDVQHDKMGYGWWIEDQQRQLQLEHRASIGAQVDFTSDDCFDYLNDAHEI</sequence>
<evidence type="ECO:0000313" key="2">
    <source>
        <dbReference type="EMBL" id="PUZ57441.1"/>
    </source>
</evidence>
<dbReference type="PANTHER" id="PTHR32141:SF160">
    <property type="entry name" value="F-BOX DOMAIN-CONTAINING PROTEIN"/>
    <property type="match status" value="1"/>
</dbReference>
<name>A0A2T7DPE5_9POAL</name>
<dbReference type="OrthoDB" id="584579at2759"/>
<dbReference type="Proteomes" id="UP000244336">
    <property type="component" value="Chromosome 5"/>
</dbReference>
<dbReference type="EMBL" id="CM009753">
    <property type="protein sequence ID" value="PUZ57441.1"/>
    <property type="molecule type" value="Genomic_DNA"/>
</dbReference>
<organism evidence="2 3">
    <name type="scientific">Panicum hallii var. hallii</name>
    <dbReference type="NCBI Taxonomy" id="1504633"/>
    <lineage>
        <taxon>Eukaryota</taxon>
        <taxon>Viridiplantae</taxon>
        <taxon>Streptophyta</taxon>
        <taxon>Embryophyta</taxon>
        <taxon>Tracheophyta</taxon>
        <taxon>Spermatophyta</taxon>
        <taxon>Magnoliopsida</taxon>
        <taxon>Liliopsida</taxon>
        <taxon>Poales</taxon>
        <taxon>Poaceae</taxon>
        <taxon>PACMAD clade</taxon>
        <taxon>Panicoideae</taxon>
        <taxon>Panicodae</taxon>
        <taxon>Paniceae</taxon>
        <taxon>Panicinae</taxon>
        <taxon>Panicum</taxon>
        <taxon>Panicum sect. Panicum</taxon>
    </lineage>
</organism>
<dbReference type="PANTHER" id="PTHR32141">
    <property type="match status" value="1"/>
</dbReference>
<evidence type="ECO:0000259" key="1">
    <source>
        <dbReference type="SMART" id="SM00579"/>
    </source>
</evidence>
<dbReference type="InterPro" id="IPR006566">
    <property type="entry name" value="FBD"/>
</dbReference>
<evidence type="ECO:0000313" key="3">
    <source>
        <dbReference type="Proteomes" id="UP000244336"/>
    </source>
</evidence>
<reference evidence="2 3" key="1">
    <citation type="submission" date="2018-04" db="EMBL/GenBank/DDBJ databases">
        <title>WGS assembly of Panicum hallii var. hallii HAL2.</title>
        <authorList>
            <person name="Lovell J."/>
            <person name="Jenkins J."/>
            <person name="Lowry D."/>
            <person name="Mamidi S."/>
            <person name="Sreedasyam A."/>
            <person name="Weng X."/>
            <person name="Barry K."/>
            <person name="Bonette J."/>
            <person name="Campitelli B."/>
            <person name="Daum C."/>
            <person name="Gordon S."/>
            <person name="Gould B."/>
            <person name="Lipzen A."/>
            <person name="MacQueen A."/>
            <person name="Palacio-Mejia J."/>
            <person name="Plott C."/>
            <person name="Shakirov E."/>
            <person name="Shu S."/>
            <person name="Yoshinaga Y."/>
            <person name="Zane M."/>
            <person name="Rokhsar D."/>
            <person name="Grimwood J."/>
            <person name="Schmutz J."/>
            <person name="Juenger T."/>
        </authorList>
    </citation>
    <scope>NUCLEOTIDE SEQUENCE [LARGE SCALE GENOMIC DNA]</scope>
    <source>
        <strain evidence="3">cv. HAL2</strain>
    </source>
</reference>